<organism evidence="2 3">
    <name type="scientific">Mameliella alba</name>
    <dbReference type="NCBI Taxonomy" id="561184"/>
    <lineage>
        <taxon>Bacteria</taxon>
        <taxon>Pseudomonadati</taxon>
        <taxon>Pseudomonadota</taxon>
        <taxon>Alphaproteobacteria</taxon>
        <taxon>Rhodobacterales</taxon>
        <taxon>Roseobacteraceae</taxon>
        <taxon>Mameliella</taxon>
    </lineage>
</organism>
<keyword evidence="3" id="KW-1185">Reference proteome</keyword>
<dbReference type="InterPro" id="IPR007577">
    <property type="entry name" value="GlycoTrfase_DXD_sugar-bd_CS"/>
</dbReference>
<dbReference type="Gene3D" id="3.90.550.20">
    <property type="match status" value="1"/>
</dbReference>
<dbReference type="InterPro" id="IPR029044">
    <property type="entry name" value="Nucleotide-diphossugar_trans"/>
</dbReference>
<dbReference type="GO" id="GO:0006487">
    <property type="term" value="P:protein N-linked glycosylation"/>
    <property type="evidence" value="ECO:0007669"/>
    <property type="project" value="TreeGrafter"/>
</dbReference>
<evidence type="ECO:0000313" key="3">
    <source>
        <dbReference type="Proteomes" id="UP000030960"/>
    </source>
</evidence>
<dbReference type="Proteomes" id="UP000030960">
    <property type="component" value="Unassembled WGS sequence"/>
</dbReference>
<dbReference type="SUPFAM" id="SSF48452">
    <property type="entry name" value="TPR-like"/>
    <property type="match status" value="1"/>
</dbReference>
<accession>A0A0B3RZM6</accession>
<dbReference type="Gene3D" id="1.25.40.10">
    <property type="entry name" value="Tetratricopeptide repeat domain"/>
    <property type="match status" value="1"/>
</dbReference>
<dbReference type="EMBL" id="JSUQ01000047">
    <property type="protein sequence ID" value="KHQ49716.1"/>
    <property type="molecule type" value="Genomic_DNA"/>
</dbReference>
<dbReference type="SUPFAM" id="SSF53448">
    <property type="entry name" value="Nucleotide-diphospho-sugar transferases"/>
    <property type="match status" value="1"/>
</dbReference>
<gene>
    <name evidence="2" type="ORF">OA50_05747</name>
</gene>
<dbReference type="Pfam" id="PF04488">
    <property type="entry name" value="Gly_transf_sug"/>
    <property type="match status" value="1"/>
</dbReference>
<dbReference type="Pfam" id="PF14559">
    <property type="entry name" value="TPR_19"/>
    <property type="match status" value="1"/>
</dbReference>
<dbReference type="GO" id="GO:0000009">
    <property type="term" value="F:alpha-1,6-mannosyltransferase activity"/>
    <property type="evidence" value="ECO:0007669"/>
    <property type="project" value="InterPro"/>
</dbReference>
<dbReference type="InterPro" id="IPR011990">
    <property type="entry name" value="TPR-like_helical_dom_sf"/>
</dbReference>
<evidence type="ECO:0000313" key="2">
    <source>
        <dbReference type="EMBL" id="KHQ49716.1"/>
    </source>
</evidence>
<proteinExistence type="predicted"/>
<evidence type="ECO:0000256" key="1">
    <source>
        <dbReference type="SAM" id="MobiDB-lite"/>
    </source>
</evidence>
<dbReference type="PANTHER" id="PTHR31834">
    <property type="entry name" value="INITIATION-SPECIFIC ALPHA-1,6-MANNOSYLTRANSFERASE"/>
    <property type="match status" value="1"/>
</dbReference>
<feature type="region of interest" description="Disordered" evidence="1">
    <location>
        <begin position="434"/>
        <end position="457"/>
    </location>
</feature>
<sequence length="651" mass="69790">MQACPDHLALIARRAGLLVHMGQSGAAIAQLEAALETRPGELRLMLELARAELAAGRAVAAGARYAACLEAAPENAQARLGLAEAHEAQGAPDKGLAVLADHMGDGPAPGLKAAELMGQAGQVAGRAALLDRLAGMAPRMSEPELLRLFKLGEQADHAGAALAVVHSLDQRARISPLLAQFLMTRARVIVPPDRARALQAALESRLPPSRVPEFRAVSAALFSGPEEALAQARADLPGPRDTQGAALIGERLLDAGHPRLGFRYLRACVTRWPAAPHLRRQFLRACIETGQLAAGHAWLDRLETRDPDLDTGPERMALMTQEGRLEETRALAEARAAQGLRTLSPRQFLDLALALGDLEASARAAQEVQREPGAGRQNAAHFSTTLHGAQFNELRLYHAARDHALQAGEPEAEVEARLARDFFFPAKRIVAAHADRFGPRPDSRPDSRPAPGSDESVPRQIFQYWNSPAVPEEVGALMQSWRDAPGFEHHLYDRARALAFLRKAFGTGHARAFQLANSPAEECDFLRLCLLYKHGGIYADADDRLTGDAGALIAEGPGLILARENDGTWFKTGPGLVTRAVASWLAEAGPAAERGLTLLSLPQLRAHVHPHVRLGYKSSGSYWNARDAHAPGALVSALSGLTPHGGNNSND</sequence>
<protein>
    <submittedName>
        <fullName evidence="2">Uncharacterized protein</fullName>
    </submittedName>
</protein>
<dbReference type="PANTHER" id="PTHR31834:SF1">
    <property type="entry name" value="INITIATION-SPECIFIC ALPHA-1,6-MANNOSYLTRANSFERASE"/>
    <property type="match status" value="1"/>
</dbReference>
<reference evidence="2 3" key="1">
    <citation type="submission" date="2014-10" db="EMBL/GenBank/DDBJ databases">
        <title>Genome sequence of Ponticoccus sp. strain UMTAT08 isolated from clonal culture of toxic dinoflagellate Alexandrium tamiyavanichii.</title>
        <authorList>
            <person name="Gan H.Y."/>
            <person name="Muhd D.-D."/>
            <person name="Mohd Noor M.E."/>
            <person name="Yeong Y.S."/>
            <person name="Usup G."/>
        </authorList>
    </citation>
    <scope>NUCLEOTIDE SEQUENCE [LARGE SCALE GENOMIC DNA]</scope>
    <source>
        <strain evidence="2 3">UMTAT08</strain>
    </source>
</reference>
<dbReference type="AlphaFoldDB" id="A0A0B3RZM6"/>
<feature type="compositionally biased region" description="Basic and acidic residues" evidence="1">
    <location>
        <begin position="434"/>
        <end position="447"/>
    </location>
</feature>
<comment type="caution">
    <text evidence="2">The sequence shown here is derived from an EMBL/GenBank/DDBJ whole genome shotgun (WGS) entry which is preliminary data.</text>
</comment>
<dbReference type="InterPro" id="IPR039367">
    <property type="entry name" value="Och1-like"/>
</dbReference>
<name>A0A0B3RZM6_9RHOB</name>